<dbReference type="EMBL" id="ML743694">
    <property type="protein sequence ID" value="KAE8130819.1"/>
    <property type="molecule type" value="Genomic_DNA"/>
</dbReference>
<evidence type="ECO:0000313" key="1">
    <source>
        <dbReference type="EMBL" id="KAE8130819.1"/>
    </source>
</evidence>
<protein>
    <submittedName>
        <fullName evidence="1">Uncharacterized protein</fullName>
    </submittedName>
</protein>
<dbReference type="Proteomes" id="UP000325672">
    <property type="component" value="Unassembled WGS sequence"/>
</dbReference>
<gene>
    <name evidence="1" type="ORF">BDV38DRAFT_43030</name>
</gene>
<accession>A0A5N6SAD4</accession>
<dbReference type="RefSeq" id="XP_031906882.1">
    <property type="nucleotide sequence ID" value="XM_032063333.1"/>
</dbReference>
<name>A0A5N6SAD4_ASPPS</name>
<dbReference type="GeneID" id="43647543"/>
<proteinExistence type="predicted"/>
<keyword evidence="2" id="KW-1185">Reference proteome</keyword>
<dbReference type="OrthoDB" id="5422777at2759"/>
<organism evidence="1 2">
    <name type="scientific">Aspergillus pseudotamarii</name>
    <dbReference type="NCBI Taxonomy" id="132259"/>
    <lineage>
        <taxon>Eukaryota</taxon>
        <taxon>Fungi</taxon>
        <taxon>Dikarya</taxon>
        <taxon>Ascomycota</taxon>
        <taxon>Pezizomycotina</taxon>
        <taxon>Eurotiomycetes</taxon>
        <taxon>Eurotiomycetidae</taxon>
        <taxon>Eurotiales</taxon>
        <taxon>Aspergillaceae</taxon>
        <taxon>Aspergillus</taxon>
        <taxon>Aspergillus subgen. Circumdati</taxon>
    </lineage>
</organism>
<evidence type="ECO:0000313" key="2">
    <source>
        <dbReference type="Proteomes" id="UP000325672"/>
    </source>
</evidence>
<dbReference type="AlphaFoldDB" id="A0A5N6SAD4"/>
<sequence>MATLISQLKTIITKAEALERTVTNFMPKPDDWQEITNLSLRLNEVTFRIRQNVEDSKRLRKERYLKEAREVREQGKQYRENQTRKDLKKAPVFRRNIILIFGGPKESPFDGTTEKHRKEITRQRCAVLRSLNIDGILFWAMSYTPTSWSGGKMSWDLFYNLASDIEPNERQKWSPDLLETLIAIRDEGLSGNAEYELFLTGNYSRVYAIIDI</sequence>
<reference evidence="1 2" key="1">
    <citation type="submission" date="2019-04" db="EMBL/GenBank/DDBJ databases">
        <title>Friends and foes A comparative genomics study of 23 Aspergillus species from section Flavi.</title>
        <authorList>
            <consortium name="DOE Joint Genome Institute"/>
            <person name="Kjaerbolling I."/>
            <person name="Vesth T."/>
            <person name="Frisvad J.C."/>
            <person name="Nybo J.L."/>
            <person name="Theobald S."/>
            <person name="Kildgaard S."/>
            <person name="Isbrandt T."/>
            <person name="Kuo A."/>
            <person name="Sato A."/>
            <person name="Lyhne E.K."/>
            <person name="Kogle M.E."/>
            <person name="Wiebenga A."/>
            <person name="Kun R.S."/>
            <person name="Lubbers R.J."/>
            <person name="Makela M.R."/>
            <person name="Barry K."/>
            <person name="Chovatia M."/>
            <person name="Clum A."/>
            <person name="Daum C."/>
            <person name="Haridas S."/>
            <person name="He G."/>
            <person name="LaButti K."/>
            <person name="Lipzen A."/>
            <person name="Mondo S."/>
            <person name="Riley R."/>
            <person name="Salamov A."/>
            <person name="Simmons B.A."/>
            <person name="Magnuson J.K."/>
            <person name="Henrissat B."/>
            <person name="Mortensen U.H."/>
            <person name="Larsen T.O."/>
            <person name="Devries R.P."/>
            <person name="Grigoriev I.V."/>
            <person name="Machida M."/>
            <person name="Baker S.E."/>
            <person name="Andersen M.R."/>
        </authorList>
    </citation>
    <scope>NUCLEOTIDE SEQUENCE [LARGE SCALE GENOMIC DNA]</scope>
    <source>
        <strain evidence="1 2">CBS 117625</strain>
    </source>
</reference>